<reference evidence="2 3" key="1">
    <citation type="submission" date="2019-12" db="EMBL/GenBank/DDBJ databases">
        <authorList>
            <person name="Floudas D."/>
            <person name="Bentzer J."/>
            <person name="Ahren D."/>
            <person name="Johansson T."/>
            <person name="Persson P."/>
            <person name="Tunlid A."/>
        </authorList>
    </citation>
    <scope>NUCLEOTIDE SEQUENCE [LARGE SCALE GENOMIC DNA]</scope>
    <source>
        <strain evidence="2 3">CBS 102.39</strain>
    </source>
</reference>
<protein>
    <submittedName>
        <fullName evidence="2">Uncharacterized protein</fullName>
    </submittedName>
</protein>
<dbReference type="AlphaFoldDB" id="A0A8H4QRK0"/>
<sequence>MKGQDQSSLQPRPTVQNSVPAPYPPLTTAKDTYTRTGLRCKMLPRRGFRIETPSNPLAISIPSSPSSLDHLLLATAVSHLLSLFVTHNVEHSQIVKITSASI</sequence>
<proteinExistence type="predicted"/>
<evidence type="ECO:0000256" key="1">
    <source>
        <dbReference type="SAM" id="MobiDB-lite"/>
    </source>
</evidence>
<organism evidence="2 3">
    <name type="scientific">Agrocybe pediades</name>
    <dbReference type="NCBI Taxonomy" id="84607"/>
    <lineage>
        <taxon>Eukaryota</taxon>
        <taxon>Fungi</taxon>
        <taxon>Dikarya</taxon>
        <taxon>Basidiomycota</taxon>
        <taxon>Agaricomycotina</taxon>
        <taxon>Agaricomycetes</taxon>
        <taxon>Agaricomycetidae</taxon>
        <taxon>Agaricales</taxon>
        <taxon>Agaricineae</taxon>
        <taxon>Strophariaceae</taxon>
        <taxon>Agrocybe</taxon>
    </lineage>
</organism>
<comment type="caution">
    <text evidence="2">The sequence shown here is derived from an EMBL/GenBank/DDBJ whole genome shotgun (WGS) entry which is preliminary data.</text>
</comment>
<feature type="region of interest" description="Disordered" evidence="1">
    <location>
        <begin position="1"/>
        <end position="30"/>
    </location>
</feature>
<name>A0A8H4QRK0_9AGAR</name>
<evidence type="ECO:0000313" key="2">
    <source>
        <dbReference type="EMBL" id="KAF4615591.1"/>
    </source>
</evidence>
<dbReference type="EMBL" id="JAACJL010000035">
    <property type="protein sequence ID" value="KAF4615591.1"/>
    <property type="molecule type" value="Genomic_DNA"/>
</dbReference>
<gene>
    <name evidence="2" type="ORF">D9613_012907</name>
</gene>
<keyword evidence="3" id="KW-1185">Reference proteome</keyword>
<evidence type="ECO:0000313" key="3">
    <source>
        <dbReference type="Proteomes" id="UP000521872"/>
    </source>
</evidence>
<dbReference type="Proteomes" id="UP000521872">
    <property type="component" value="Unassembled WGS sequence"/>
</dbReference>
<feature type="compositionally biased region" description="Polar residues" evidence="1">
    <location>
        <begin position="1"/>
        <end position="19"/>
    </location>
</feature>
<accession>A0A8H4QRK0</accession>